<reference evidence="1 2" key="1">
    <citation type="submission" date="2018-11" db="EMBL/GenBank/DDBJ databases">
        <authorList>
            <person name="Li F."/>
        </authorList>
    </citation>
    <scope>NUCLEOTIDE SEQUENCE [LARGE SCALE GENOMIC DNA]</scope>
    <source>
        <strain evidence="1 2">Gsoil 818</strain>
    </source>
</reference>
<name>A0A3N0GM97_9ACTN</name>
<evidence type="ECO:0000313" key="2">
    <source>
        <dbReference type="Proteomes" id="UP000279994"/>
    </source>
</evidence>
<gene>
    <name evidence="1" type="ORF">EFL26_15940</name>
</gene>
<proteinExistence type="predicted"/>
<dbReference type="AlphaFoldDB" id="A0A3N0GM97"/>
<organism evidence="1 2">
    <name type="scientific">Nocardioides pocheonensis</name>
    <dbReference type="NCBI Taxonomy" id="661485"/>
    <lineage>
        <taxon>Bacteria</taxon>
        <taxon>Bacillati</taxon>
        <taxon>Actinomycetota</taxon>
        <taxon>Actinomycetes</taxon>
        <taxon>Propionibacteriales</taxon>
        <taxon>Nocardioidaceae</taxon>
        <taxon>Nocardioides</taxon>
    </lineage>
</organism>
<evidence type="ECO:0000313" key="1">
    <source>
        <dbReference type="EMBL" id="RNM13302.1"/>
    </source>
</evidence>
<protein>
    <submittedName>
        <fullName evidence="1">Uncharacterized protein</fullName>
    </submittedName>
</protein>
<dbReference type="EMBL" id="RJSF01000041">
    <property type="protein sequence ID" value="RNM13302.1"/>
    <property type="molecule type" value="Genomic_DNA"/>
</dbReference>
<comment type="caution">
    <text evidence="1">The sequence shown here is derived from an EMBL/GenBank/DDBJ whole genome shotgun (WGS) entry which is preliminary data.</text>
</comment>
<accession>A0A3N0GM97</accession>
<keyword evidence="2" id="KW-1185">Reference proteome</keyword>
<sequence>MSPWTALPAPPIEAPEPEATPRLQLVAPHEHTWQLRAVEYDDALEVRRYECDGCAEVLFR</sequence>
<dbReference type="Proteomes" id="UP000279994">
    <property type="component" value="Unassembled WGS sequence"/>
</dbReference>